<evidence type="ECO:0000256" key="11">
    <source>
        <dbReference type="ARBA" id="ARBA00022840"/>
    </source>
</evidence>
<feature type="region of interest" description="Disordered" evidence="17">
    <location>
        <begin position="446"/>
        <end position="473"/>
    </location>
</feature>
<evidence type="ECO:0000256" key="7">
    <source>
        <dbReference type="ARBA" id="ARBA00022729"/>
    </source>
</evidence>
<evidence type="ECO:0000256" key="16">
    <source>
        <dbReference type="PROSITE-ProRule" id="PRU10141"/>
    </source>
</evidence>
<feature type="transmembrane region" description="Helical" evidence="18">
    <location>
        <begin position="479"/>
        <end position="503"/>
    </location>
</feature>
<dbReference type="InterPro" id="IPR017441">
    <property type="entry name" value="Protein_kinase_ATP_BS"/>
</dbReference>
<proteinExistence type="inferred from homology"/>
<keyword evidence="10" id="KW-0418">Kinase</keyword>
<evidence type="ECO:0000256" key="14">
    <source>
        <dbReference type="ARBA" id="ARBA00023170"/>
    </source>
</evidence>
<evidence type="ECO:0000256" key="13">
    <source>
        <dbReference type="ARBA" id="ARBA00023136"/>
    </source>
</evidence>
<dbReference type="CDD" id="cd14066">
    <property type="entry name" value="STKc_IRAK"/>
    <property type="match status" value="1"/>
</dbReference>
<keyword evidence="22" id="KW-1185">Reference proteome</keyword>
<dbReference type="InterPro" id="IPR052422">
    <property type="entry name" value="Auxin_Ser/Thr_Kinase"/>
</dbReference>
<dbReference type="SUPFAM" id="SSF52058">
    <property type="entry name" value="L domain-like"/>
    <property type="match status" value="1"/>
</dbReference>
<dbReference type="PANTHER" id="PTHR47986:SF10">
    <property type="entry name" value="RECEPTOR-LIKE KINASE TMK4"/>
    <property type="match status" value="1"/>
</dbReference>
<dbReference type="PANTHER" id="PTHR47986">
    <property type="entry name" value="OSJNBA0070M12.3 PROTEIN"/>
    <property type="match status" value="1"/>
</dbReference>
<dbReference type="InterPro" id="IPR008271">
    <property type="entry name" value="Ser/Thr_kinase_AS"/>
</dbReference>
<dbReference type="InterPro" id="IPR001611">
    <property type="entry name" value="Leu-rich_rpt"/>
</dbReference>
<evidence type="ECO:0000256" key="8">
    <source>
        <dbReference type="ARBA" id="ARBA00022737"/>
    </source>
</evidence>
<comment type="similarity">
    <text evidence="2">Belongs to the protein kinase superfamily. Ser/Thr protein kinase family.</text>
</comment>
<comment type="caution">
    <text evidence="21">The sequence shown here is derived from an EMBL/GenBank/DDBJ whole genome shotgun (WGS) entry which is preliminary data.</text>
</comment>
<dbReference type="PROSITE" id="PS50011">
    <property type="entry name" value="PROTEIN_KINASE_DOM"/>
    <property type="match status" value="1"/>
</dbReference>
<keyword evidence="6 18" id="KW-0812">Transmembrane</keyword>
<dbReference type="Gene3D" id="1.10.510.10">
    <property type="entry name" value="Transferase(Phosphotransferase) domain 1"/>
    <property type="match status" value="1"/>
</dbReference>
<dbReference type="InterPro" id="IPR032675">
    <property type="entry name" value="LRR_dom_sf"/>
</dbReference>
<dbReference type="Proteomes" id="UP001174677">
    <property type="component" value="Chromosome 9"/>
</dbReference>
<keyword evidence="9 16" id="KW-0547">Nucleotide-binding</keyword>
<keyword evidence="12 18" id="KW-1133">Transmembrane helix</keyword>
<evidence type="ECO:0000259" key="20">
    <source>
        <dbReference type="PROSITE" id="PS50011"/>
    </source>
</evidence>
<feature type="binding site" evidence="16">
    <location>
        <position position="604"/>
    </location>
    <ligand>
        <name>ATP</name>
        <dbReference type="ChEBI" id="CHEBI:30616"/>
    </ligand>
</feature>
<keyword evidence="8" id="KW-0677">Repeat</keyword>
<keyword evidence="4" id="KW-0433">Leucine-rich repeat</keyword>
<keyword evidence="15" id="KW-0325">Glycoprotein</keyword>
<gene>
    <name evidence="21" type="ORF">P3X46_016970</name>
</gene>
<name>A0ABQ9M2I9_HEVBR</name>
<evidence type="ECO:0000256" key="6">
    <source>
        <dbReference type="ARBA" id="ARBA00022692"/>
    </source>
</evidence>
<dbReference type="InterPro" id="IPR000719">
    <property type="entry name" value="Prot_kinase_dom"/>
</dbReference>
<sequence length="924" mass="100209">MVHRLLFHFLPFFLLILLSTAAADDGAVMLKLASSLAPLPSGWSTKSSSDFCSWKGVGCDPSGRVTSISLPNEDLTGNLPSELGLLNELQEISLQNNKLSGDLPSLANLSRLQSLYLDSNNFTSFPSGFFKGLTSLQTLSIGGNINLSPWELPTDLADSSALKTLDARQSNIFGSIPDIFASFPGIQSLRLSYNNLTGSLPWSFANSSIQNLWLNNQQMGLTGTIDVLPSMTQLYQVWLQKNQFTGPIPDLSKCTSLFDLQLRDNQFTGEVPASLVTLPNLANISLSNNKLQGPSPVFKSSVKVTNDGKNNYCTVSGKACDEQVTALLEIAATLGYPSKLSDDWTGNDACSGWNFVSCDPNKKVTTVNLGKQGFSGIISPAFANLTNLKNLYLNNNNLTGSIPDSMTKLALQTLDVSNNNLSGKVPAFSSSVKLITKPGNLLLGTDISTGGGTPESSATNGGSPSASTSPSGAGKRSGIAGGIIAGIIIAVVIFIAVLSFVLYKYNKRRPSYGDMEKDDSVRVLGKNGGPSGTNGYNGLPTELHSQSSGGDSDRKMFEGGNVAVSIEILRQVTNNFSEENIIGRGGFGVVYRGELHDGTKIAVKRMESTVMGTKGMNEFQAEIAVLSKVRHRHLVALLGYCVNGNERLLVYEYMPRGTLGDHLFDWQVHSYSPLTWKQRVTIALDVARGIEYLHSLAQQSFIHRDLKPTNILLGDDMRAKVADFGLVRNAPDGKYSVETRLAGTFGYLAPEYAATGRVTTKVDVYAFGVVLMEIITGRKALDDTLPDEKAHLVTWFRRVLINRESIPKVIDQTIELDEETLASIYRVAELAGHCTSREPYQRPDMGHAVNVLGPLVEQWRPASREEDEGYGIDLHMSLPQALQRWQADESSSSLFNDISYSQTQSSIPAKPSGFAESFKSTDLR</sequence>
<feature type="region of interest" description="Disordered" evidence="17">
    <location>
        <begin position="902"/>
        <end position="924"/>
    </location>
</feature>
<evidence type="ECO:0000256" key="19">
    <source>
        <dbReference type="SAM" id="SignalP"/>
    </source>
</evidence>
<keyword evidence="14" id="KW-0675">Receptor</keyword>
<feature type="compositionally biased region" description="Low complexity" evidence="17">
    <location>
        <begin position="456"/>
        <end position="473"/>
    </location>
</feature>
<evidence type="ECO:0000256" key="3">
    <source>
        <dbReference type="ARBA" id="ARBA00022527"/>
    </source>
</evidence>
<evidence type="ECO:0000256" key="5">
    <source>
        <dbReference type="ARBA" id="ARBA00022679"/>
    </source>
</evidence>
<evidence type="ECO:0000256" key="18">
    <source>
        <dbReference type="SAM" id="Phobius"/>
    </source>
</evidence>
<comment type="subcellular location">
    <subcellularLocation>
        <location evidence="1">Membrane</location>
        <topology evidence="1">Single-pass membrane protein</topology>
    </subcellularLocation>
</comment>
<dbReference type="Gene3D" id="3.80.10.10">
    <property type="entry name" value="Ribonuclease Inhibitor"/>
    <property type="match status" value="2"/>
</dbReference>
<dbReference type="Pfam" id="PF07714">
    <property type="entry name" value="PK_Tyr_Ser-Thr"/>
    <property type="match status" value="1"/>
</dbReference>
<evidence type="ECO:0000256" key="15">
    <source>
        <dbReference type="ARBA" id="ARBA00023180"/>
    </source>
</evidence>
<evidence type="ECO:0000256" key="1">
    <source>
        <dbReference type="ARBA" id="ARBA00004167"/>
    </source>
</evidence>
<reference evidence="21" key="1">
    <citation type="journal article" date="2023" name="Plant Biotechnol. J.">
        <title>Chromosome-level wild Hevea brasiliensis genome provides new tools for genomic-assisted breeding and valuable loci to elevate rubber yield.</title>
        <authorList>
            <person name="Cheng H."/>
            <person name="Song X."/>
            <person name="Hu Y."/>
            <person name="Wu T."/>
            <person name="Yang Q."/>
            <person name="An Z."/>
            <person name="Feng S."/>
            <person name="Deng Z."/>
            <person name="Wu W."/>
            <person name="Zeng X."/>
            <person name="Tu M."/>
            <person name="Wang X."/>
            <person name="Huang H."/>
        </authorList>
    </citation>
    <scope>NUCLEOTIDE SEQUENCE</scope>
    <source>
        <strain evidence="21">MT/VB/25A 57/8</strain>
    </source>
</reference>
<dbReference type="SUPFAM" id="SSF56112">
    <property type="entry name" value="Protein kinase-like (PK-like)"/>
    <property type="match status" value="1"/>
</dbReference>
<dbReference type="InterPro" id="IPR011009">
    <property type="entry name" value="Kinase-like_dom_sf"/>
</dbReference>
<feature type="region of interest" description="Disordered" evidence="17">
    <location>
        <begin position="527"/>
        <end position="552"/>
    </location>
</feature>
<accession>A0ABQ9M2I9</accession>
<protein>
    <recommendedName>
        <fullName evidence="20">Protein kinase domain-containing protein</fullName>
    </recommendedName>
</protein>
<dbReference type="Pfam" id="PF13855">
    <property type="entry name" value="LRR_8"/>
    <property type="match status" value="2"/>
</dbReference>
<evidence type="ECO:0000256" key="4">
    <source>
        <dbReference type="ARBA" id="ARBA00022614"/>
    </source>
</evidence>
<dbReference type="InterPro" id="IPR003591">
    <property type="entry name" value="Leu-rich_rpt_typical-subtyp"/>
</dbReference>
<evidence type="ECO:0000256" key="9">
    <source>
        <dbReference type="ARBA" id="ARBA00022741"/>
    </source>
</evidence>
<keyword evidence="11 16" id="KW-0067">ATP-binding</keyword>
<dbReference type="SMART" id="SM00369">
    <property type="entry name" value="LRR_TYP"/>
    <property type="match status" value="4"/>
</dbReference>
<feature type="domain" description="Protein kinase" evidence="20">
    <location>
        <begin position="576"/>
        <end position="856"/>
    </location>
</feature>
<dbReference type="EMBL" id="JARPOI010000009">
    <property type="protein sequence ID" value="KAJ9173878.1"/>
    <property type="molecule type" value="Genomic_DNA"/>
</dbReference>
<dbReference type="PROSITE" id="PS00108">
    <property type="entry name" value="PROTEIN_KINASE_ST"/>
    <property type="match status" value="1"/>
</dbReference>
<dbReference type="Gene3D" id="3.30.200.20">
    <property type="entry name" value="Phosphorylase Kinase, domain 1"/>
    <property type="match status" value="1"/>
</dbReference>
<evidence type="ECO:0000313" key="22">
    <source>
        <dbReference type="Proteomes" id="UP001174677"/>
    </source>
</evidence>
<evidence type="ECO:0000256" key="12">
    <source>
        <dbReference type="ARBA" id="ARBA00022989"/>
    </source>
</evidence>
<dbReference type="InterPro" id="IPR013210">
    <property type="entry name" value="LRR_N_plant-typ"/>
</dbReference>
<dbReference type="InterPro" id="IPR001245">
    <property type="entry name" value="Ser-Thr/Tyr_kinase_cat_dom"/>
</dbReference>
<evidence type="ECO:0000313" key="21">
    <source>
        <dbReference type="EMBL" id="KAJ9173878.1"/>
    </source>
</evidence>
<keyword evidence="5" id="KW-0808">Transferase</keyword>
<keyword evidence="13 18" id="KW-0472">Membrane</keyword>
<feature type="chain" id="PRO_5047284517" description="Protein kinase domain-containing protein" evidence="19">
    <location>
        <begin position="24"/>
        <end position="924"/>
    </location>
</feature>
<dbReference type="PROSITE" id="PS00107">
    <property type="entry name" value="PROTEIN_KINASE_ATP"/>
    <property type="match status" value="1"/>
</dbReference>
<dbReference type="PROSITE" id="PS51450">
    <property type="entry name" value="LRR"/>
    <property type="match status" value="2"/>
</dbReference>
<evidence type="ECO:0000256" key="17">
    <source>
        <dbReference type="SAM" id="MobiDB-lite"/>
    </source>
</evidence>
<evidence type="ECO:0000256" key="2">
    <source>
        <dbReference type="ARBA" id="ARBA00008684"/>
    </source>
</evidence>
<dbReference type="Pfam" id="PF08263">
    <property type="entry name" value="LRRNT_2"/>
    <property type="match status" value="2"/>
</dbReference>
<dbReference type="Pfam" id="PF00560">
    <property type="entry name" value="LRR_1"/>
    <property type="match status" value="1"/>
</dbReference>
<dbReference type="SMART" id="SM00220">
    <property type="entry name" value="S_TKc"/>
    <property type="match status" value="1"/>
</dbReference>
<keyword evidence="3" id="KW-0723">Serine/threonine-protein kinase</keyword>
<organism evidence="21 22">
    <name type="scientific">Hevea brasiliensis</name>
    <name type="common">Para rubber tree</name>
    <name type="synonym">Siphonia brasiliensis</name>
    <dbReference type="NCBI Taxonomy" id="3981"/>
    <lineage>
        <taxon>Eukaryota</taxon>
        <taxon>Viridiplantae</taxon>
        <taxon>Streptophyta</taxon>
        <taxon>Embryophyta</taxon>
        <taxon>Tracheophyta</taxon>
        <taxon>Spermatophyta</taxon>
        <taxon>Magnoliopsida</taxon>
        <taxon>eudicotyledons</taxon>
        <taxon>Gunneridae</taxon>
        <taxon>Pentapetalae</taxon>
        <taxon>rosids</taxon>
        <taxon>fabids</taxon>
        <taxon>Malpighiales</taxon>
        <taxon>Euphorbiaceae</taxon>
        <taxon>Crotonoideae</taxon>
        <taxon>Micrandreae</taxon>
        <taxon>Hevea</taxon>
    </lineage>
</organism>
<evidence type="ECO:0000256" key="10">
    <source>
        <dbReference type="ARBA" id="ARBA00022777"/>
    </source>
</evidence>
<keyword evidence="7 19" id="KW-0732">Signal</keyword>
<feature type="signal peptide" evidence="19">
    <location>
        <begin position="1"/>
        <end position="23"/>
    </location>
</feature>